<gene>
    <name evidence="2" type="ORF">H9L12_04745</name>
</gene>
<dbReference type="EMBL" id="CP060717">
    <property type="protein sequence ID" value="QNN65848.1"/>
    <property type="molecule type" value="Genomic_DNA"/>
</dbReference>
<keyword evidence="1" id="KW-1133">Transmembrane helix</keyword>
<name>A0A7G9SDC3_9SPHN</name>
<keyword evidence="1" id="KW-0812">Transmembrane</keyword>
<dbReference type="RefSeq" id="WP_187542833.1">
    <property type="nucleotide sequence ID" value="NZ_CP060717.1"/>
</dbReference>
<evidence type="ECO:0000313" key="3">
    <source>
        <dbReference type="Proteomes" id="UP000515955"/>
    </source>
</evidence>
<organism evidence="2 3">
    <name type="scientific">Sphingomonas rhizophila</name>
    <dbReference type="NCBI Taxonomy" id="2071607"/>
    <lineage>
        <taxon>Bacteria</taxon>
        <taxon>Pseudomonadati</taxon>
        <taxon>Pseudomonadota</taxon>
        <taxon>Alphaproteobacteria</taxon>
        <taxon>Sphingomonadales</taxon>
        <taxon>Sphingomonadaceae</taxon>
        <taxon>Sphingomonas</taxon>
    </lineage>
</organism>
<keyword evidence="3" id="KW-1185">Reference proteome</keyword>
<accession>A0A7G9SDC3</accession>
<evidence type="ECO:0000256" key="1">
    <source>
        <dbReference type="SAM" id="Phobius"/>
    </source>
</evidence>
<proteinExistence type="predicted"/>
<keyword evidence="1" id="KW-0472">Membrane</keyword>
<feature type="transmembrane region" description="Helical" evidence="1">
    <location>
        <begin position="31"/>
        <end position="52"/>
    </location>
</feature>
<evidence type="ECO:0000313" key="2">
    <source>
        <dbReference type="EMBL" id="QNN65848.1"/>
    </source>
</evidence>
<dbReference type="Proteomes" id="UP000515955">
    <property type="component" value="Chromosome"/>
</dbReference>
<feature type="transmembrane region" description="Helical" evidence="1">
    <location>
        <begin position="6"/>
        <end position="24"/>
    </location>
</feature>
<protein>
    <submittedName>
        <fullName evidence="2">Uncharacterized protein</fullName>
    </submittedName>
</protein>
<sequence>MLFLVGLFLVAAFGCLLIGAFSRSARKQRRFITLCAILMVPSLILSSVIFLTSGA</sequence>
<dbReference type="AlphaFoldDB" id="A0A7G9SDC3"/>
<reference evidence="2 3" key="1">
    <citation type="submission" date="2020-08" db="EMBL/GenBank/DDBJ databases">
        <title>Genome sequence of Sphingomonas rhizophila KACC 19189T.</title>
        <authorList>
            <person name="Hyun D.-W."/>
            <person name="Bae J.-W."/>
        </authorList>
    </citation>
    <scope>NUCLEOTIDE SEQUENCE [LARGE SCALE GENOMIC DNA]</scope>
    <source>
        <strain evidence="2 3">KACC 19189</strain>
    </source>
</reference>
<dbReference type="KEGG" id="srhi:H9L12_04745"/>